<dbReference type="EMBL" id="JAXIVS010000022">
    <property type="protein sequence ID" value="MDY7232641.1"/>
    <property type="molecule type" value="Genomic_DNA"/>
</dbReference>
<evidence type="ECO:0000313" key="2">
    <source>
        <dbReference type="EMBL" id="MDY7232641.1"/>
    </source>
</evidence>
<keyword evidence="3" id="KW-1185">Reference proteome</keyword>
<evidence type="ECO:0000313" key="3">
    <source>
        <dbReference type="Proteomes" id="UP001291309"/>
    </source>
</evidence>
<accession>A0ABU5HGR0</accession>
<organism evidence="2 3">
    <name type="scientific">Hyalangium rubrum</name>
    <dbReference type="NCBI Taxonomy" id="3103134"/>
    <lineage>
        <taxon>Bacteria</taxon>
        <taxon>Pseudomonadati</taxon>
        <taxon>Myxococcota</taxon>
        <taxon>Myxococcia</taxon>
        <taxon>Myxococcales</taxon>
        <taxon>Cystobacterineae</taxon>
        <taxon>Archangiaceae</taxon>
        <taxon>Hyalangium</taxon>
    </lineage>
</organism>
<dbReference type="RefSeq" id="WP_321551355.1">
    <property type="nucleotide sequence ID" value="NZ_JAXIVS010000022.1"/>
</dbReference>
<gene>
    <name evidence="2" type="ORF">SYV04_40020</name>
</gene>
<proteinExistence type="predicted"/>
<evidence type="ECO:0008006" key="4">
    <source>
        <dbReference type="Google" id="ProtNLM"/>
    </source>
</evidence>
<comment type="caution">
    <text evidence="2">The sequence shown here is derived from an EMBL/GenBank/DDBJ whole genome shotgun (WGS) entry which is preliminary data.</text>
</comment>
<feature type="signal peptide" evidence="1">
    <location>
        <begin position="1"/>
        <end position="21"/>
    </location>
</feature>
<sequence length="149" mass="15623">MRLVLALSLVALTGCTVINTASIPSQPGGPDTFLAAGDIAEPYESLGVVQATRSGVLLLGFIDVVGTDIDAGLREVLIPQVREMGGDGAINVRFRQTQYLPVQKVLGAIFFFVPLPSSVTVTAEVVKLKRAGSAERPAQGEPRPPVAAR</sequence>
<keyword evidence="1" id="KW-0732">Signal</keyword>
<protein>
    <recommendedName>
        <fullName evidence="4">Lipoprotein</fullName>
    </recommendedName>
</protein>
<reference evidence="2 3" key="1">
    <citation type="submission" date="2023-12" db="EMBL/GenBank/DDBJ databases">
        <title>the genome sequence of Hyalangium sp. s54d21.</title>
        <authorList>
            <person name="Zhang X."/>
        </authorList>
    </citation>
    <scope>NUCLEOTIDE SEQUENCE [LARGE SCALE GENOMIC DNA]</scope>
    <source>
        <strain evidence="3">s54d21</strain>
    </source>
</reference>
<name>A0ABU5HGR0_9BACT</name>
<dbReference type="Proteomes" id="UP001291309">
    <property type="component" value="Unassembled WGS sequence"/>
</dbReference>
<dbReference type="PROSITE" id="PS51257">
    <property type="entry name" value="PROKAR_LIPOPROTEIN"/>
    <property type="match status" value="1"/>
</dbReference>
<evidence type="ECO:0000256" key="1">
    <source>
        <dbReference type="SAM" id="SignalP"/>
    </source>
</evidence>
<feature type="chain" id="PRO_5045765006" description="Lipoprotein" evidence="1">
    <location>
        <begin position="22"/>
        <end position="149"/>
    </location>
</feature>